<feature type="domain" description="Malate synthase TIM barrel" evidence="13">
    <location>
        <begin position="335"/>
        <end position="574"/>
    </location>
</feature>
<dbReference type="NCBIfam" id="TIGR01345">
    <property type="entry name" value="malate_syn_G"/>
    <property type="match status" value="1"/>
</dbReference>
<feature type="binding site" evidence="10">
    <location>
        <position position="430"/>
    </location>
    <ligand>
        <name>glyoxylate</name>
        <dbReference type="ChEBI" id="CHEBI:36655"/>
    </ligand>
</feature>
<comment type="cofactor">
    <cofactor evidence="1 10">
        <name>Mg(2+)</name>
        <dbReference type="ChEBI" id="CHEBI:18420"/>
    </cofactor>
</comment>
<evidence type="ECO:0000256" key="4">
    <source>
        <dbReference type="ARBA" id="ARBA00022532"/>
    </source>
</evidence>
<dbReference type="InterPro" id="IPR044856">
    <property type="entry name" value="Malate_synth_C_sf"/>
</dbReference>
<dbReference type="Pfam" id="PF01274">
    <property type="entry name" value="MS_TIM-barrel"/>
    <property type="match status" value="1"/>
</dbReference>
<dbReference type="Pfam" id="PF20656">
    <property type="entry name" value="MS_N"/>
    <property type="match status" value="1"/>
</dbReference>
<protein>
    <recommendedName>
        <fullName evidence="10 11">Malate synthase G</fullName>
        <ecNumber evidence="10 11">2.3.3.9</ecNumber>
    </recommendedName>
</protein>
<dbReference type="Gene3D" id="3.20.20.360">
    <property type="entry name" value="Malate synthase, domain 3"/>
    <property type="match status" value="2"/>
</dbReference>
<feature type="binding site" evidence="10">
    <location>
        <position position="116"/>
    </location>
    <ligand>
        <name>acetyl-CoA</name>
        <dbReference type="ChEBI" id="CHEBI:57288"/>
    </ligand>
</feature>
<gene>
    <name evidence="10" type="primary">glcB</name>
    <name evidence="17" type="ORF">ACFQ4A_18860</name>
</gene>
<dbReference type="EC" id="2.3.3.9" evidence="10 11"/>
<feature type="domain" description="Malate synthase N-terminal" evidence="14">
    <location>
        <begin position="16"/>
        <end position="72"/>
    </location>
</feature>
<evidence type="ECO:0000256" key="9">
    <source>
        <dbReference type="ARBA" id="ARBA00047918"/>
    </source>
</evidence>
<evidence type="ECO:0000256" key="6">
    <source>
        <dbReference type="ARBA" id="ARBA00022723"/>
    </source>
</evidence>
<feature type="modified residue" description="Cysteine sulfenic acid (-SOH)" evidence="10">
    <location>
        <position position="616"/>
    </location>
</feature>
<organism evidence="17 18">
    <name type="scientific">Lentibacillus salinarum</name>
    <dbReference type="NCBI Taxonomy" id="446820"/>
    <lineage>
        <taxon>Bacteria</taxon>
        <taxon>Bacillati</taxon>
        <taxon>Bacillota</taxon>
        <taxon>Bacilli</taxon>
        <taxon>Bacillales</taxon>
        <taxon>Bacillaceae</taxon>
        <taxon>Lentibacillus</taxon>
    </lineage>
</organism>
<comment type="caution">
    <text evidence="17">The sequence shown here is derived from an EMBL/GenBank/DDBJ whole genome shotgun (WGS) entry which is preliminary data.</text>
</comment>
<keyword evidence="8 10" id="KW-0558">Oxidation</keyword>
<comment type="catalytic activity">
    <reaction evidence="9 10 12">
        <text>glyoxylate + acetyl-CoA + H2O = (S)-malate + CoA + H(+)</text>
        <dbReference type="Rhea" id="RHEA:18181"/>
        <dbReference type="ChEBI" id="CHEBI:15377"/>
        <dbReference type="ChEBI" id="CHEBI:15378"/>
        <dbReference type="ChEBI" id="CHEBI:15589"/>
        <dbReference type="ChEBI" id="CHEBI:36655"/>
        <dbReference type="ChEBI" id="CHEBI:57287"/>
        <dbReference type="ChEBI" id="CHEBI:57288"/>
        <dbReference type="EC" id="2.3.3.9"/>
    </reaction>
</comment>
<dbReference type="InterPro" id="IPR048357">
    <property type="entry name" value="MSG_insertion"/>
</dbReference>
<keyword evidence="4 10" id="KW-0816">Tricarboxylic acid cycle</keyword>
<comment type="similarity">
    <text evidence="10 12">Belongs to the malate synthase family. GlcB subfamily.</text>
</comment>
<dbReference type="InterPro" id="IPR006253">
    <property type="entry name" value="Malate_synthG"/>
</dbReference>
<reference evidence="18" key="1">
    <citation type="journal article" date="2019" name="Int. J. Syst. Evol. Microbiol.">
        <title>The Global Catalogue of Microorganisms (GCM) 10K type strain sequencing project: providing services to taxonomists for standard genome sequencing and annotation.</title>
        <authorList>
            <consortium name="The Broad Institute Genomics Platform"/>
            <consortium name="The Broad Institute Genome Sequencing Center for Infectious Disease"/>
            <person name="Wu L."/>
            <person name="Ma J."/>
        </authorList>
    </citation>
    <scope>NUCLEOTIDE SEQUENCE [LARGE SCALE GENOMIC DNA]</scope>
    <source>
        <strain evidence="18">CCUG 54822</strain>
    </source>
</reference>
<comment type="function">
    <text evidence="10">Involved in the glycolate utilization. Catalyzes the condensation and subsequent hydrolysis of acetyl-coenzyme A (acetyl-CoA) and glyoxylate to form malate and CoA.</text>
</comment>
<dbReference type="InterPro" id="IPR011076">
    <property type="entry name" value="Malate_synth_sf"/>
</dbReference>
<dbReference type="RefSeq" id="WP_382402913.1">
    <property type="nucleotide sequence ID" value="NZ_JBHTNH010000061.1"/>
</dbReference>
<feature type="active site" description="Proton donor" evidence="10">
    <location>
        <position position="630"/>
    </location>
</feature>
<feature type="binding site" evidence="10">
    <location>
        <position position="338"/>
    </location>
    <ligand>
        <name>glyoxylate</name>
        <dbReference type="ChEBI" id="CHEBI:36655"/>
    </ligand>
</feature>
<comment type="subunit">
    <text evidence="10">Monomer.</text>
</comment>
<dbReference type="Gene3D" id="1.20.1220.12">
    <property type="entry name" value="Malate synthase, domain III"/>
    <property type="match status" value="1"/>
</dbReference>
<dbReference type="NCBIfam" id="NF002825">
    <property type="entry name" value="PRK02999.1"/>
    <property type="match status" value="1"/>
</dbReference>
<dbReference type="InterPro" id="IPR048356">
    <property type="entry name" value="MS_N"/>
</dbReference>
<evidence type="ECO:0000256" key="11">
    <source>
        <dbReference type="NCBIfam" id="TIGR01345"/>
    </source>
</evidence>
<evidence type="ECO:0000256" key="3">
    <source>
        <dbReference type="ARBA" id="ARBA00022490"/>
    </source>
</evidence>
<keyword evidence="17" id="KW-0012">Acyltransferase</keyword>
<evidence type="ECO:0000259" key="14">
    <source>
        <dbReference type="Pfam" id="PF20656"/>
    </source>
</evidence>
<keyword evidence="6 10" id="KW-0479">Metal-binding</keyword>
<evidence type="ECO:0000259" key="15">
    <source>
        <dbReference type="Pfam" id="PF20658"/>
    </source>
</evidence>
<accession>A0ABW3ZZC1</accession>
<dbReference type="InterPro" id="IPR048355">
    <property type="entry name" value="MS_C"/>
</dbReference>
<comment type="caution">
    <text evidence="10">Lacks conserved residue(s) required for the propagation of feature annotation.</text>
</comment>
<dbReference type="InterPro" id="IPR046363">
    <property type="entry name" value="MS_N_TIM-barrel_dom"/>
</dbReference>
<evidence type="ECO:0000313" key="18">
    <source>
        <dbReference type="Proteomes" id="UP001597178"/>
    </source>
</evidence>
<evidence type="ECO:0000313" key="17">
    <source>
        <dbReference type="EMBL" id="MFD1363669.1"/>
    </source>
</evidence>
<keyword evidence="5 10" id="KW-0808">Transferase</keyword>
<dbReference type="SUPFAM" id="SSF51645">
    <property type="entry name" value="Malate synthase G"/>
    <property type="match status" value="1"/>
</dbReference>
<feature type="domain" description="Malate synthase G alpha-beta insertion" evidence="15">
    <location>
        <begin position="158"/>
        <end position="233"/>
    </location>
</feature>
<dbReference type="GO" id="GO:0004474">
    <property type="term" value="F:malate synthase activity"/>
    <property type="evidence" value="ECO:0007669"/>
    <property type="project" value="UniProtKB-EC"/>
</dbReference>
<dbReference type="HAMAP" id="MF_00641">
    <property type="entry name" value="Malate_synth_G"/>
    <property type="match status" value="1"/>
</dbReference>
<evidence type="ECO:0000259" key="13">
    <source>
        <dbReference type="Pfam" id="PF01274"/>
    </source>
</evidence>
<dbReference type="InterPro" id="IPR001465">
    <property type="entry name" value="Malate_synthase_TIM"/>
</dbReference>
<evidence type="ECO:0000256" key="1">
    <source>
        <dbReference type="ARBA" id="ARBA00001946"/>
    </source>
</evidence>
<keyword evidence="7 10" id="KW-0460">Magnesium</keyword>
<keyword evidence="2 10" id="KW-0329">Glyoxylate bypass</keyword>
<keyword evidence="18" id="KW-1185">Reference proteome</keyword>
<feature type="domain" description="Malate synthase C-terminal" evidence="16">
    <location>
        <begin position="590"/>
        <end position="693"/>
    </location>
</feature>
<feature type="active site" description="Proton acceptor" evidence="10">
    <location>
        <position position="338"/>
    </location>
</feature>
<dbReference type="Pfam" id="PF20658">
    <property type="entry name" value="MSG_insertion"/>
    <property type="match status" value="1"/>
</dbReference>
<comment type="pathway">
    <text evidence="10 12">Carbohydrate metabolism; glyoxylate cycle; (S)-malate from isocitrate: step 2/2.</text>
</comment>
<evidence type="ECO:0000256" key="7">
    <source>
        <dbReference type="ARBA" id="ARBA00022842"/>
    </source>
</evidence>
<feature type="binding site" evidence="10">
    <location>
        <position position="311"/>
    </location>
    <ligand>
        <name>acetyl-CoA</name>
        <dbReference type="ChEBI" id="CHEBI:57288"/>
    </ligand>
</feature>
<feature type="binding site" evidence="10">
    <location>
        <position position="274"/>
    </location>
    <ligand>
        <name>acetyl-CoA</name>
        <dbReference type="ChEBI" id="CHEBI:57288"/>
    </ligand>
</feature>
<dbReference type="PANTHER" id="PTHR42739:SF1">
    <property type="entry name" value="MALATE SYNTHASE G"/>
    <property type="match status" value="1"/>
</dbReference>
<dbReference type="Proteomes" id="UP001597178">
    <property type="component" value="Unassembled WGS sequence"/>
</dbReference>
<evidence type="ECO:0000259" key="16">
    <source>
        <dbReference type="Pfam" id="PF20659"/>
    </source>
</evidence>
<evidence type="ECO:0000256" key="10">
    <source>
        <dbReference type="HAMAP-Rule" id="MF_00641"/>
    </source>
</evidence>
<comment type="subcellular location">
    <subcellularLocation>
        <location evidence="10 12">Cytoplasm</location>
    </subcellularLocation>
</comment>
<dbReference type="Pfam" id="PF20659">
    <property type="entry name" value="MS_C"/>
    <property type="match status" value="1"/>
</dbReference>
<feature type="binding site" evidence="10">
    <location>
        <begin position="455"/>
        <end position="458"/>
    </location>
    <ligand>
        <name>glyoxylate</name>
        <dbReference type="ChEBI" id="CHEBI:36655"/>
    </ligand>
</feature>
<evidence type="ECO:0000256" key="8">
    <source>
        <dbReference type="ARBA" id="ARBA00023097"/>
    </source>
</evidence>
<sequence>MTEYVRAGNLQVAQELYDFVNSEALPGTGLDRDQFWRDLEKLVADLTPKNKALLAERETIQQQIDQWHKEHDVTDADSYQAFLKAIGYLEPEVADFQITTENIDDVITKQAGPQLVVPIDNARYALNAANARWGSLYDALYGTDVISEEDGAEKGSTYNPVRGEKVIAFAKTFLDERAPLASASHKDATRYAVTSGTLEVTLDNGKTIGLKDATQFAGYQGPAESPEAVLLRNNGMHIDIQIDASHAIGKTDPAGVKDVFMESATTSIMDCEDSVAAVDAEDKTRVYRNWLGLNKGDLTTTFTKGGKDVTRKLNPDRTYTTPDGGEITLDGRVLMFVRNVGHLMQNSAILDENGEEMFEGIMDGVFTSLMAKHSLLANGVYQNSNAGSVYIVKPKMHGSNEVAFANELFSRVEDMLDMARNTLKIGVMDEERRTSLNLKNCINEVRDRVVFINTGFLDRTGDEIHTSMEAGPMIRKGDMKSSVWLNGYENNNVHVGLAAGLKGKAQIGKGMWAMPDLMADMLKQKVGHLQAGGNTAWVPSPTAATLHALHYHQVDVKQVQANIEQQLHNYRDDILQIPVAGDAQWWTADEIQQEMDNSAQTLLGYVVRWVGQGIGCSKVPDINDIGMMEDRATLRISSQMLANWLYHDVCTKKQMLDTLKRVAKIVDRQNADDPTYRPMAPDYDDSVAFQAACDLVFKGTEQPSGYTEPILHKRRIEAKEKEMADTAR</sequence>
<evidence type="ECO:0000256" key="5">
    <source>
        <dbReference type="ARBA" id="ARBA00022679"/>
    </source>
</evidence>
<feature type="binding site" evidence="10">
    <location>
        <position position="458"/>
    </location>
    <ligand>
        <name>Mg(2+)</name>
        <dbReference type="ChEBI" id="CHEBI:18420"/>
    </ligand>
</feature>
<evidence type="ECO:0000256" key="12">
    <source>
        <dbReference type="RuleBase" id="RU003572"/>
    </source>
</evidence>
<dbReference type="EMBL" id="JBHTNH010000061">
    <property type="protein sequence ID" value="MFD1363669.1"/>
    <property type="molecule type" value="Genomic_DNA"/>
</dbReference>
<feature type="binding site" evidence="10">
    <location>
        <begin position="123"/>
        <end position="124"/>
    </location>
    <ligand>
        <name>acetyl-CoA</name>
        <dbReference type="ChEBI" id="CHEBI:57288"/>
    </ligand>
</feature>
<evidence type="ECO:0000256" key="2">
    <source>
        <dbReference type="ARBA" id="ARBA00022435"/>
    </source>
</evidence>
<dbReference type="PANTHER" id="PTHR42739">
    <property type="entry name" value="MALATE SYNTHASE G"/>
    <property type="match status" value="1"/>
</dbReference>
<proteinExistence type="inferred from homology"/>
<name>A0ABW3ZZC1_9BACI</name>
<feature type="binding site" evidence="10">
    <location>
        <position position="430"/>
    </location>
    <ligand>
        <name>Mg(2+)</name>
        <dbReference type="ChEBI" id="CHEBI:18420"/>
    </ligand>
</feature>
<keyword evidence="3 10" id="KW-0963">Cytoplasm</keyword>
<feature type="binding site" evidence="10">
    <location>
        <position position="539"/>
    </location>
    <ligand>
        <name>acetyl-CoA</name>
        <dbReference type="ChEBI" id="CHEBI:57288"/>
    </ligand>
</feature>